<evidence type="ECO:0000259" key="3">
    <source>
        <dbReference type="Pfam" id="PF04984"/>
    </source>
</evidence>
<dbReference type="AlphaFoldDB" id="A0A9E8ZDZ6"/>
<dbReference type="InterPro" id="IPR035089">
    <property type="entry name" value="Phage_sheath_subtilisin"/>
</dbReference>
<dbReference type="Gene3D" id="3.40.50.11780">
    <property type="match status" value="2"/>
</dbReference>
<keyword evidence="6" id="KW-1185">Reference proteome</keyword>
<dbReference type="Proteomes" id="UP001163152">
    <property type="component" value="Chromosome"/>
</dbReference>
<dbReference type="PANTHER" id="PTHR35861:SF1">
    <property type="entry name" value="PHAGE TAIL SHEATH PROTEIN"/>
    <property type="match status" value="1"/>
</dbReference>
<evidence type="ECO:0000256" key="2">
    <source>
        <dbReference type="SAM" id="MobiDB-lite"/>
    </source>
</evidence>
<protein>
    <submittedName>
        <fullName evidence="5">Phage tail sheath subtilisin-like domain-containing protein</fullName>
    </submittedName>
</protein>
<dbReference type="RefSeq" id="WP_268609931.1">
    <property type="nucleotide sequence ID" value="NZ_CP113797.1"/>
</dbReference>
<dbReference type="KEGG" id="tsin:OXH18_23430"/>
<reference evidence="5" key="1">
    <citation type="submission" date="2022-12" db="EMBL/GenBank/DDBJ databases">
        <title>Polyphasic identification of a Novel Hot-Spring Cyanobacterium Ocullathermofonsia sinensis gen nov. sp. nov. and Genomic Insights on its Adaptations to the Thermal Habitat.</title>
        <authorList>
            <person name="Daroch M."/>
            <person name="Tang J."/>
            <person name="Jiang Y."/>
        </authorList>
    </citation>
    <scope>NUCLEOTIDE SEQUENCE</scope>
    <source>
        <strain evidence="5">PKUAC-SCTA174</strain>
    </source>
</reference>
<organism evidence="5 6">
    <name type="scientific">Thermocoleostomius sinensis A174</name>
    <dbReference type="NCBI Taxonomy" id="2016057"/>
    <lineage>
        <taxon>Bacteria</taxon>
        <taxon>Bacillati</taxon>
        <taxon>Cyanobacteriota</taxon>
        <taxon>Cyanophyceae</taxon>
        <taxon>Oculatellales</taxon>
        <taxon>Oculatellaceae</taxon>
        <taxon>Thermocoleostomius</taxon>
    </lineage>
</organism>
<feature type="domain" description="Tail sheath protein subtilisin-like" evidence="3">
    <location>
        <begin position="435"/>
        <end position="528"/>
    </location>
</feature>
<comment type="similarity">
    <text evidence="1">Belongs to the myoviridae tail sheath protein family.</text>
</comment>
<name>A0A9E8ZDZ6_9CYAN</name>
<dbReference type="PANTHER" id="PTHR35861">
    <property type="match status" value="1"/>
</dbReference>
<feature type="compositionally biased region" description="Polar residues" evidence="2">
    <location>
        <begin position="169"/>
        <end position="178"/>
    </location>
</feature>
<feature type="domain" description="Tail sheath protein C-terminal" evidence="4">
    <location>
        <begin position="533"/>
        <end position="637"/>
    </location>
</feature>
<proteinExistence type="inferred from homology"/>
<dbReference type="Pfam" id="PF17482">
    <property type="entry name" value="Phage_sheath_1C"/>
    <property type="match status" value="1"/>
</dbReference>
<evidence type="ECO:0000313" key="5">
    <source>
        <dbReference type="EMBL" id="WAL60087.1"/>
    </source>
</evidence>
<dbReference type="EMBL" id="CP113797">
    <property type="protein sequence ID" value="WAL60087.1"/>
    <property type="molecule type" value="Genomic_DNA"/>
</dbReference>
<evidence type="ECO:0000259" key="4">
    <source>
        <dbReference type="Pfam" id="PF17482"/>
    </source>
</evidence>
<dbReference type="InterPro" id="IPR020287">
    <property type="entry name" value="Tail_sheath_C"/>
</dbReference>
<sequence>MARLDYFAPGVYVEEIDRGSRPIEGTSLSVAGFVGFTEDIRGGAQLFEPMLVANWNQYLEYFAKPGSKGFTSFDAYLPFAVRGWFDNGGGRCWVVSIGTQAPLENVLSRTVSSAEPVASESIPLPQASESFSPETTSPTETGATESELPSQPREETSPESETSESTSSANFQENTANLSRVAEPTPLILCTVGKKETLKIKLKPQAPTSNPRRIQVVVEPDEPRPQEPGAPDVFNTDEFFKITLKQGERILEGPHRHLSMDKGVSERKSHRNSNILQQNAGTYVETAFEDSAWVTVEVENTPGHALSRRPADGTYEVSDPVVYPVDQLFSEMYGDRTNRSGIGGLFEIDEVAMVACPDLMLALQKKWLSLEQVHDLMERIITGCENSAPSPKYRMSVLDVPPITYGRENNPQVLQPNQQKPQHVKQWLDKFGRRSDVAAVYYPWVKTINPRNSEPILVPPCGHMMGIWCHTDETRGIYKAPANVQPRGIIDLAYDVNFREQEFLNPLGVNCIRKFPDRGIRVWGARTLAERDDVQWRYISVRRLMSYIEKSIELGTQWAVFEPNDEDLWARVTRTVTNFLERIWREGALFGSTPAEAFFVKCDAELNTPETMMLGRLIVEVGVAPVRPAEFVIFRISQWSPNEK</sequence>
<feature type="region of interest" description="Disordered" evidence="2">
    <location>
        <begin position="117"/>
        <end position="179"/>
    </location>
</feature>
<gene>
    <name evidence="5" type="ORF">OXH18_23430</name>
</gene>
<feature type="compositionally biased region" description="Low complexity" evidence="2">
    <location>
        <begin position="127"/>
        <end position="151"/>
    </location>
</feature>
<dbReference type="InterPro" id="IPR052042">
    <property type="entry name" value="Tail_sheath_structural"/>
</dbReference>
<evidence type="ECO:0000256" key="1">
    <source>
        <dbReference type="ARBA" id="ARBA00008005"/>
    </source>
</evidence>
<accession>A0A9E8ZDZ6</accession>
<evidence type="ECO:0000313" key="6">
    <source>
        <dbReference type="Proteomes" id="UP001163152"/>
    </source>
</evidence>
<dbReference type="Pfam" id="PF04984">
    <property type="entry name" value="Phage_sheath_1"/>
    <property type="match status" value="1"/>
</dbReference>